<dbReference type="InterPro" id="IPR027417">
    <property type="entry name" value="P-loop_NTPase"/>
</dbReference>
<feature type="transmembrane region" description="Helical" evidence="7">
    <location>
        <begin position="120"/>
        <end position="137"/>
    </location>
</feature>
<dbReference type="InterPro" id="IPR003593">
    <property type="entry name" value="AAA+_ATPase"/>
</dbReference>
<evidence type="ECO:0000256" key="7">
    <source>
        <dbReference type="SAM" id="Phobius"/>
    </source>
</evidence>
<dbReference type="Pfam" id="PF00005">
    <property type="entry name" value="ABC_tran"/>
    <property type="match status" value="2"/>
</dbReference>
<comment type="subcellular location">
    <subcellularLocation>
        <location evidence="1">Cell membrane</location>
        <topology evidence="1">Peripheral membrane protein</topology>
    </subcellularLocation>
</comment>
<dbReference type="InterPro" id="IPR003439">
    <property type="entry name" value="ABC_transporter-like_ATP-bd"/>
</dbReference>
<dbReference type="GO" id="GO:0005886">
    <property type="term" value="C:plasma membrane"/>
    <property type="evidence" value="ECO:0007669"/>
    <property type="project" value="UniProtKB-SubCell"/>
</dbReference>
<dbReference type="SMART" id="SM00382">
    <property type="entry name" value="AAA"/>
    <property type="match status" value="1"/>
</dbReference>
<sequence length="593" mass="64875">MTNLLNIQDLRVHFDTLDGPVEALHSVSLSVKEGEIMGVVGESGCGKSVTSLVTIGLASCDVDEGSISFEGKELIHEVPEATSKILSVLRSFTSIAGVGLIISLLLLFNNPELGESAIQTSLLVIVACIILTFFVDAPNRHHQQFLRSIRGNKISMIFQEPMTALNPLYTVEKQVSEVLRQHGKLDAAESSLGSRIGQALAYPATLLTNFVRSDMRAGLQLLGAFMFIFLVNQSGNSDTILDLLIYPVALLGDVAVWLIDVFDIIPDKLGLGDNLSAAVSLVEFMIAVMILLHFQSFLYWARNSPPDDLLSKKIELVIGSVISRTPQIFVWYVVIFILLWIPFGVLMTIITAVGILAIPPIQISGYLRLDPAHTRQVVKILEEVRIPNPEAVVKMYPHELSGGMRQRVMIAMMMACEPKLLIADEPTTALDVTIQAQILGLMKDLRDREGTAIMMITHDLGVIAETCDAVSVMYAGSVVETGSLEQVLGSPRMPYTIGLLHSIPRIKEEGEVRTDLPIIPGQVPDPNTVFDGCRFHPRCPFADDLCRSTPPPMKEISEGHFASCHHTELTGDLEAAQLAFSAKQFLQSEVSAQ</sequence>
<evidence type="ECO:0000256" key="6">
    <source>
        <dbReference type="ARBA" id="ARBA00023136"/>
    </source>
</evidence>
<dbReference type="PROSITE" id="PS00211">
    <property type="entry name" value="ABC_TRANSPORTER_1"/>
    <property type="match status" value="1"/>
</dbReference>
<dbReference type="SUPFAM" id="SSF52540">
    <property type="entry name" value="P-loop containing nucleoside triphosphate hydrolases"/>
    <property type="match status" value="1"/>
</dbReference>
<feature type="transmembrane region" description="Helical" evidence="7">
    <location>
        <begin position="244"/>
        <end position="265"/>
    </location>
</feature>
<feature type="transmembrane region" description="Helical" evidence="7">
    <location>
        <begin position="277"/>
        <end position="301"/>
    </location>
</feature>
<keyword evidence="7" id="KW-0812">Transmembrane</keyword>
<keyword evidence="5 9" id="KW-0067">ATP-binding</keyword>
<dbReference type="GO" id="GO:0016887">
    <property type="term" value="F:ATP hydrolysis activity"/>
    <property type="evidence" value="ECO:0007669"/>
    <property type="project" value="InterPro"/>
</dbReference>
<evidence type="ECO:0000259" key="8">
    <source>
        <dbReference type="PROSITE" id="PS50893"/>
    </source>
</evidence>
<evidence type="ECO:0000256" key="5">
    <source>
        <dbReference type="ARBA" id="ARBA00022840"/>
    </source>
</evidence>
<dbReference type="NCBIfam" id="TIGR01727">
    <property type="entry name" value="oligo_HPY"/>
    <property type="match status" value="1"/>
</dbReference>
<dbReference type="AlphaFoldDB" id="A0A075FNN3"/>
<dbReference type="Gene3D" id="3.40.50.300">
    <property type="entry name" value="P-loop containing nucleotide triphosphate hydrolases"/>
    <property type="match status" value="2"/>
</dbReference>
<reference evidence="9" key="1">
    <citation type="journal article" date="2014" name="Genome Biol. Evol.">
        <title>Pangenome evidence for extensive interdomain horizontal transfer affecting lineage core and shell genes in uncultured planktonic thaumarchaeota and euryarchaeota.</title>
        <authorList>
            <person name="Deschamps P."/>
            <person name="Zivanovic Y."/>
            <person name="Moreira D."/>
            <person name="Rodriguez-Valera F."/>
            <person name="Lopez-Garcia P."/>
        </authorList>
    </citation>
    <scope>NUCLEOTIDE SEQUENCE</scope>
</reference>
<protein>
    <submittedName>
        <fullName evidence="9">Oligopeptide ABC transporter ATP-binding protein (ABC.PE.A)</fullName>
    </submittedName>
</protein>
<dbReference type="GO" id="GO:0015833">
    <property type="term" value="P:peptide transport"/>
    <property type="evidence" value="ECO:0007669"/>
    <property type="project" value="InterPro"/>
</dbReference>
<name>A0A075FNN3_9EURY</name>
<dbReference type="Pfam" id="PF08352">
    <property type="entry name" value="oligo_HPY"/>
    <property type="match status" value="1"/>
</dbReference>
<keyword evidence="3" id="KW-1003">Cell membrane</keyword>
<keyword evidence="7" id="KW-1133">Transmembrane helix</keyword>
<dbReference type="EMBL" id="KF900334">
    <property type="protein sequence ID" value="AIE91312.1"/>
    <property type="molecule type" value="Genomic_DNA"/>
</dbReference>
<evidence type="ECO:0000256" key="4">
    <source>
        <dbReference type="ARBA" id="ARBA00022741"/>
    </source>
</evidence>
<evidence type="ECO:0000256" key="2">
    <source>
        <dbReference type="ARBA" id="ARBA00022448"/>
    </source>
</evidence>
<evidence type="ECO:0000313" key="9">
    <source>
        <dbReference type="EMBL" id="AIE91312.1"/>
    </source>
</evidence>
<keyword evidence="6 7" id="KW-0472">Membrane</keyword>
<dbReference type="CDD" id="cd03257">
    <property type="entry name" value="ABC_NikE_OppD_transporters"/>
    <property type="match status" value="1"/>
</dbReference>
<accession>A0A075FNN3</accession>
<keyword evidence="4" id="KW-0547">Nucleotide-binding</keyword>
<feature type="transmembrane region" description="Helical" evidence="7">
    <location>
        <begin position="329"/>
        <end position="358"/>
    </location>
</feature>
<dbReference type="InterPro" id="IPR050388">
    <property type="entry name" value="ABC_Ni/Peptide_Import"/>
</dbReference>
<evidence type="ECO:0000256" key="3">
    <source>
        <dbReference type="ARBA" id="ARBA00022475"/>
    </source>
</evidence>
<dbReference type="InterPro" id="IPR013563">
    <property type="entry name" value="Oligopep_ABC_C"/>
</dbReference>
<gene>
    <name evidence="9" type="primary">ABC.PE.A</name>
</gene>
<keyword evidence="2" id="KW-0813">Transport</keyword>
<feature type="transmembrane region" description="Helical" evidence="7">
    <location>
        <begin position="88"/>
        <end position="108"/>
    </location>
</feature>
<feature type="domain" description="ABC transporter" evidence="8">
    <location>
        <begin position="5"/>
        <end position="500"/>
    </location>
</feature>
<dbReference type="PANTHER" id="PTHR43297:SF2">
    <property type="entry name" value="DIPEPTIDE TRANSPORT ATP-BINDING PROTEIN DPPD"/>
    <property type="match status" value="1"/>
</dbReference>
<organism evidence="9">
    <name type="scientific">uncultured marine group II/III euryarchaeote AD1000_116_C08</name>
    <dbReference type="NCBI Taxonomy" id="1457720"/>
    <lineage>
        <taxon>Archaea</taxon>
        <taxon>Methanobacteriati</taxon>
        <taxon>Methanobacteriota</taxon>
        <taxon>environmental samples</taxon>
    </lineage>
</organism>
<dbReference type="InterPro" id="IPR017871">
    <property type="entry name" value="ABC_transporter-like_CS"/>
</dbReference>
<dbReference type="PANTHER" id="PTHR43297">
    <property type="entry name" value="OLIGOPEPTIDE TRANSPORT ATP-BINDING PROTEIN APPD"/>
    <property type="match status" value="1"/>
</dbReference>
<evidence type="ECO:0000256" key="1">
    <source>
        <dbReference type="ARBA" id="ARBA00004202"/>
    </source>
</evidence>
<dbReference type="GO" id="GO:0005524">
    <property type="term" value="F:ATP binding"/>
    <property type="evidence" value="ECO:0007669"/>
    <property type="project" value="UniProtKB-KW"/>
</dbReference>
<proteinExistence type="predicted"/>
<dbReference type="PROSITE" id="PS50893">
    <property type="entry name" value="ABC_TRANSPORTER_2"/>
    <property type="match status" value="1"/>
</dbReference>